<dbReference type="PROSITE" id="PS51459">
    <property type="entry name" value="FIDO"/>
    <property type="match status" value="1"/>
</dbReference>
<dbReference type="GO" id="GO:0016301">
    <property type="term" value="F:kinase activity"/>
    <property type="evidence" value="ECO:0007669"/>
    <property type="project" value="InterPro"/>
</dbReference>
<feature type="domain" description="Fido" evidence="1">
    <location>
        <begin position="1"/>
        <end position="115"/>
    </location>
</feature>
<reference evidence="2" key="1">
    <citation type="submission" date="2020-10" db="EMBL/GenBank/DDBJ databases">
        <title>Sequencing the genomes of 1000 actinobacteria strains.</title>
        <authorList>
            <person name="Klenk H.-P."/>
        </authorList>
    </citation>
    <scope>NUCLEOTIDE SEQUENCE</scope>
    <source>
        <strain evidence="2">DSM 45354</strain>
    </source>
</reference>
<dbReference type="InterPro" id="IPR053737">
    <property type="entry name" value="Type_II_TA_Toxin"/>
</dbReference>
<dbReference type="EMBL" id="JADBEM010000001">
    <property type="protein sequence ID" value="MBE1609881.1"/>
    <property type="molecule type" value="Genomic_DNA"/>
</dbReference>
<evidence type="ECO:0000313" key="2">
    <source>
        <dbReference type="EMBL" id="MBE1609881.1"/>
    </source>
</evidence>
<keyword evidence="3" id="KW-1185">Reference proteome</keyword>
<dbReference type="PANTHER" id="PTHR39426:SF1">
    <property type="entry name" value="HOMOLOGY TO DEATH-ON-CURING PROTEIN OF PHAGE P1"/>
    <property type="match status" value="1"/>
</dbReference>
<dbReference type="Gene3D" id="1.20.120.1870">
    <property type="entry name" value="Fic/DOC protein, Fido domain"/>
    <property type="match status" value="1"/>
</dbReference>
<evidence type="ECO:0000313" key="3">
    <source>
        <dbReference type="Proteomes" id="UP000638648"/>
    </source>
</evidence>
<name>A0A927N096_9ACTN</name>
<comment type="caution">
    <text evidence="2">The sequence shown here is derived from an EMBL/GenBank/DDBJ whole genome shotgun (WGS) entry which is preliminary data.</text>
</comment>
<dbReference type="AlphaFoldDB" id="A0A927N096"/>
<dbReference type="PANTHER" id="PTHR39426">
    <property type="entry name" value="HOMOLOGY TO DEATH-ON-CURING PROTEIN OF PHAGE P1"/>
    <property type="match status" value="1"/>
</dbReference>
<dbReference type="InterPro" id="IPR006440">
    <property type="entry name" value="Doc"/>
</dbReference>
<dbReference type="SUPFAM" id="SSF140931">
    <property type="entry name" value="Fic-like"/>
    <property type="match status" value="1"/>
</dbReference>
<dbReference type="InterPro" id="IPR003812">
    <property type="entry name" value="Fido"/>
</dbReference>
<dbReference type="Proteomes" id="UP000638648">
    <property type="component" value="Unassembled WGS sequence"/>
</dbReference>
<gene>
    <name evidence="2" type="ORF">HEB94_006729</name>
</gene>
<evidence type="ECO:0000259" key="1">
    <source>
        <dbReference type="PROSITE" id="PS51459"/>
    </source>
</evidence>
<proteinExistence type="predicted"/>
<protein>
    <submittedName>
        <fullName evidence="2">Death-on-curing protein</fullName>
    </submittedName>
</protein>
<accession>A0A927N096</accession>
<dbReference type="InterPro" id="IPR036597">
    <property type="entry name" value="Fido-like_dom_sf"/>
</dbReference>
<dbReference type="Pfam" id="PF02661">
    <property type="entry name" value="Fic"/>
    <property type="match status" value="1"/>
</dbReference>
<organism evidence="2 3">
    <name type="scientific">Actinopolymorpha pittospori</name>
    <dbReference type="NCBI Taxonomy" id="648752"/>
    <lineage>
        <taxon>Bacteria</taxon>
        <taxon>Bacillati</taxon>
        <taxon>Actinomycetota</taxon>
        <taxon>Actinomycetes</taxon>
        <taxon>Propionibacteriales</taxon>
        <taxon>Actinopolymorphaceae</taxon>
        <taxon>Actinopolymorpha</taxon>
    </lineage>
</organism>
<sequence length="125" mass="13552">MHEAEVLDGGGVPGVNMGLLEAGVNRCRASAFGEDAFPTFHEKAAALFAGVIQSHAFLDGNKRVAVMALIAFYELNGYQLLVEDIDLVDLALDVIEHRADLAGEDREKIADRLALWACPMDLPEE</sequence>
<dbReference type="NCBIfam" id="TIGR01550">
    <property type="entry name" value="DOC_P1"/>
    <property type="match status" value="1"/>
</dbReference>